<feature type="region of interest" description="Disordered" evidence="1">
    <location>
        <begin position="1"/>
        <end position="27"/>
    </location>
</feature>
<protein>
    <submittedName>
        <fullName evidence="2">Uncharacterized protein</fullName>
    </submittedName>
</protein>
<keyword evidence="3" id="KW-1185">Reference proteome</keyword>
<dbReference type="AlphaFoldDB" id="A0AAW1SR49"/>
<evidence type="ECO:0000256" key="1">
    <source>
        <dbReference type="SAM" id="MobiDB-lite"/>
    </source>
</evidence>
<feature type="non-terminal residue" evidence="2">
    <location>
        <position position="1"/>
    </location>
</feature>
<evidence type="ECO:0000313" key="3">
    <source>
        <dbReference type="Proteomes" id="UP001485043"/>
    </source>
</evidence>
<gene>
    <name evidence="2" type="ORF">WJX84_007524</name>
</gene>
<proteinExistence type="predicted"/>
<dbReference type="Proteomes" id="UP001485043">
    <property type="component" value="Unassembled WGS sequence"/>
</dbReference>
<evidence type="ECO:0000313" key="2">
    <source>
        <dbReference type="EMBL" id="KAK9854188.1"/>
    </source>
</evidence>
<name>A0AAW1SR49_9CHLO</name>
<sequence>PAHLIDRKPTRLFRSRHAPAMQPSSRQ</sequence>
<reference evidence="2 3" key="1">
    <citation type="journal article" date="2024" name="Nat. Commun.">
        <title>Phylogenomics reveals the evolutionary origins of lichenization in chlorophyte algae.</title>
        <authorList>
            <person name="Puginier C."/>
            <person name="Libourel C."/>
            <person name="Otte J."/>
            <person name="Skaloud P."/>
            <person name="Haon M."/>
            <person name="Grisel S."/>
            <person name="Petersen M."/>
            <person name="Berrin J.G."/>
            <person name="Delaux P.M."/>
            <person name="Dal Grande F."/>
            <person name="Keller J."/>
        </authorList>
    </citation>
    <scope>NUCLEOTIDE SEQUENCE [LARGE SCALE GENOMIC DNA]</scope>
    <source>
        <strain evidence="2 3">SAG 2523</strain>
    </source>
</reference>
<dbReference type="EMBL" id="JALJOV010001114">
    <property type="protein sequence ID" value="KAK9854188.1"/>
    <property type="molecule type" value="Genomic_DNA"/>
</dbReference>
<organism evidence="2 3">
    <name type="scientific">Apatococcus fuscideae</name>
    <dbReference type="NCBI Taxonomy" id="2026836"/>
    <lineage>
        <taxon>Eukaryota</taxon>
        <taxon>Viridiplantae</taxon>
        <taxon>Chlorophyta</taxon>
        <taxon>core chlorophytes</taxon>
        <taxon>Trebouxiophyceae</taxon>
        <taxon>Chlorellales</taxon>
        <taxon>Chlorellaceae</taxon>
        <taxon>Apatococcus</taxon>
    </lineage>
</organism>
<accession>A0AAW1SR49</accession>
<comment type="caution">
    <text evidence="2">The sequence shown here is derived from an EMBL/GenBank/DDBJ whole genome shotgun (WGS) entry which is preliminary data.</text>
</comment>